<dbReference type="EMBL" id="CP090893">
    <property type="protein sequence ID" value="ULT98976.1"/>
    <property type="molecule type" value="Genomic_DNA"/>
</dbReference>
<keyword evidence="2" id="KW-0812">Transmembrane</keyword>
<feature type="region of interest" description="Disordered" evidence="1">
    <location>
        <begin position="94"/>
        <end position="249"/>
    </location>
</feature>
<feature type="compositionally biased region" description="Polar residues" evidence="1">
    <location>
        <begin position="165"/>
        <end position="180"/>
    </location>
</feature>
<feature type="compositionally biased region" description="Low complexity" evidence="1">
    <location>
        <begin position="52"/>
        <end position="62"/>
    </location>
</feature>
<dbReference type="Proteomes" id="UP000827892">
    <property type="component" value="Chromosome III"/>
</dbReference>
<feature type="compositionally biased region" description="Polar residues" evidence="1">
    <location>
        <begin position="148"/>
        <end position="157"/>
    </location>
</feature>
<gene>
    <name evidence="4" type="ORF">L3Y34_000375</name>
</gene>
<feature type="transmembrane region" description="Helical" evidence="2">
    <location>
        <begin position="259"/>
        <end position="285"/>
    </location>
</feature>
<organism evidence="4 5">
    <name type="scientific">Caenorhabditis briggsae</name>
    <dbReference type="NCBI Taxonomy" id="6238"/>
    <lineage>
        <taxon>Eukaryota</taxon>
        <taxon>Metazoa</taxon>
        <taxon>Ecdysozoa</taxon>
        <taxon>Nematoda</taxon>
        <taxon>Chromadorea</taxon>
        <taxon>Rhabditida</taxon>
        <taxon>Rhabditina</taxon>
        <taxon>Rhabditomorpha</taxon>
        <taxon>Rhabditoidea</taxon>
        <taxon>Rhabditidae</taxon>
        <taxon>Peloderinae</taxon>
        <taxon>Caenorhabditis</taxon>
    </lineage>
</organism>
<keyword evidence="2" id="KW-0472">Membrane</keyword>
<evidence type="ECO:0000256" key="1">
    <source>
        <dbReference type="SAM" id="MobiDB-lite"/>
    </source>
</evidence>
<keyword evidence="2" id="KW-1133">Transmembrane helix</keyword>
<evidence type="ECO:0000256" key="2">
    <source>
        <dbReference type="SAM" id="Phobius"/>
    </source>
</evidence>
<feature type="region of interest" description="Disordered" evidence="1">
    <location>
        <begin position="42"/>
        <end position="62"/>
    </location>
</feature>
<feature type="compositionally biased region" description="Polar residues" evidence="1">
    <location>
        <begin position="42"/>
        <end position="51"/>
    </location>
</feature>
<proteinExistence type="predicted"/>
<evidence type="ECO:0000256" key="3">
    <source>
        <dbReference type="SAM" id="SignalP"/>
    </source>
</evidence>
<dbReference type="AlphaFoldDB" id="A0AAE9D927"/>
<evidence type="ECO:0000313" key="4">
    <source>
        <dbReference type="EMBL" id="ULT98976.1"/>
    </source>
</evidence>
<evidence type="ECO:0000313" key="5">
    <source>
        <dbReference type="Proteomes" id="UP000827892"/>
    </source>
</evidence>
<feature type="compositionally biased region" description="Polar residues" evidence="1">
    <location>
        <begin position="206"/>
        <end position="234"/>
    </location>
</feature>
<accession>A0AAE9D927</accession>
<feature type="compositionally biased region" description="Low complexity" evidence="1">
    <location>
        <begin position="107"/>
        <end position="147"/>
    </location>
</feature>
<name>A0AAE9D927_CAEBR</name>
<feature type="signal peptide" evidence="3">
    <location>
        <begin position="1"/>
        <end position="21"/>
    </location>
</feature>
<sequence length="305" mass="33281">MRCFQLCQWLLLVFLLQQTTQENSPDDPNWNTVVRVKRNVTAGGNSTTNVNTTMATDPPTMMPNTTEVQTTPTTVTQEVNTIVTTPEATVNTTVLPNGIPGVQENSTTEAPPTTPTTVTEPTTTVTQPTVAANTTVKEKTNTNVTQTPETSTVTVPHTPNPQPPSTGASAKTTVPQTLEPSTAAPKKFNPITNPQPTQKPDPQYPNTPQNPLKPTPESSRNLENSKNSTGQNSYAEALQDEESEKHDKKLKEQHFKKKIFAFELGTCSMLIVASVAAYVFSFLAYDYAKNLTKVIKQPGKKLKKK</sequence>
<reference evidence="4 5" key="1">
    <citation type="submission" date="2022-05" db="EMBL/GenBank/DDBJ databases">
        <title>Chromosome-level reference genomes for two strains of Caenorhabditis briggsae: an improved platform for comparative genomics.</title>
        <authorList>
            <person name="Stevens L."/>
            <person name="Andersen E.C."/>
        </authorList>
    </citation>
    <scope>NUCLEOTIDE SEQUENCE [LARGE SCALE GENOMIC DNA]</scope>
    <source>
        <strain evidence="4">QX1410_ONT</strain>
        <tissue evidence="4">Whole-organism</tissue>
    </source>
</reference>
<feature type="chain" id="PRO_5041923591" evidence="3">
    <location>
        <begin position="22"/>
        <end position="305"/>
    </location>
</feature>
<keyword evidence="3" id="KW-0732">Signal</keyword>
<protein>
    <submittedName>
        <fullName evidence="4">Uncharacterized protein</fullName>
    </submittedName>
</protein>